<dbReference type="STRING" id="1133849.O3I_033715"/>
<organism evidence="3 4">
    <name type="scientific">Nocardia brasiliensis (strain ATCC 700358 / HUJEG-1)</name>
    <dbReference type="NCBI Taxonomy" id="1133849"/>
    <lineage>
        <taxon>Bacteria</taxon>
        <taxon>Bacillati</taxon>
        <taxon>Actinomycetota</taxon>
        <taxon>Actinomycetes</taxon>
        <taxon>Mycobacteriales</taxon>
        <taxon>Nocardiaceae</taxon>
        <taxon>Nocardia</taxon>
    </lineage>
</organism>
<keyword evidence="2" id="KW-0812">Transmembrane</keyword>
<feature type="compositionally biased region" description="Low complexity" evidence="1">
    <location>
        <begin position="346"/>
        <end position="355"/>
    </location>
</feature>
<reference evidence="3 4" key="1">
    <citation type="journal article" date="2012" name="J. Bacteriol.">
        <title>Complete genome sequence of Nocardia brasiliensis HUJEG-1.</title>
        <authorList>
            <person name="Vera-Cabrera L."/>
            <person name="Ortiz-Lopez R."/>
            <person name="Elizondo-Gonzalez R."/>
            <person name="Perez-Maya A.A."/>
            <person name="Ocampo-Candiani J."/>
        </authorList>
    </citation>
    <scope>NUCLEOTIDE SEQUENCE [LARGE SCALE GENOMIC DNA]</scope>
    <source>
        <strain evidence="4">ATCC 700358</strain>
    </source>
</reference>
<keyword evidence="4" id="KW-1185">Reference proteome</keyword>
<name>K0F4V3_NOCB7</name>
<feature type="transmembrane region" description="Helical" evidence="2">
    <location>
        <begin position="29"/>
        <end position="52"/>
    </location>
</feature>
<dbReference type="Proteomes" id="UP000006304">
    <property type="component" value="Chromosome"/>
</dbReference>
<dbReference type="RefSeq" id="WP_014987543.1">
    <property type="nucleotide sequence ID" value="NC_018681.1"/>
</dbReference>
<protein>
    <submittedName>
        <fullName evidence="3">Uncharacterized protein</fullName>
    </submittedName>
</protein>
<keyword evidence="2" id="KW-1133">Transmembrane helix</keyword>
<accession>K0F4V3</accession>
<feature type="transmembrane region" description="Helical" evidence="2">
    <location>
        <begin position="250"/>
        <end position="273"/>
    </location>
</feature>
<dbReference type="eggNOG" id="ENOG50321GG">
    <property type="taxonomic scope" value="Bacteria"/>
</dbReference>
<feature type="region of interest" description="Disordered" evidence="1">
    <location>
        <begin position="343"/>
        <end position="368"/>
    </location>
</feature>
<dbReference type="KEGG" id="nbr:O3I_033715"/>
<feature type="transmembrane region" description="Helical" evidence="2">
    <location>
        <begin position="227"/>
        <end position="244"/>
    </location>
</feature>
<evidence type="ECO:0000313" key="4">
    <source>
        <dbReference type="Proteomes" id="UP000006304"/>
    </source>
</evidence>
<feature type="transmembrane region" description="Helical" evidence="2">
    <location>
        <begin position="285"/>
        <end position="305"/>
    </location>
</feature>
<evidence type="ECO:0000256" key="1">
    <source>
        <dbReference type="SAM" id="MobiDB-lite"/>
    </source>
</evidence>
<dbReference type="HOGENOM" id="CLU_816167_0_0_11"/>
<dbReference type="AlphaFoldDB" id="K0F4V3"/>
<feature type="transmembrane region" description="Helical" evidence="2">
    <location>
        <begin position="114"/>
        <end position="138"/>
    </location>
</feature>
<evidence type="ECO:0000313" key="3">
    <source>
        <dbReference type="EMBL" id="AFU04692.1"/>
    </source>
</evidence>
<feature type="transmembrane region" description="Helical" evidence="2">
    <location>
        <begin position="317"/>
        <end position="334"/>
    </location>
</feature>
<keyword evidence="2" id="KW-0472">Membrane</keyword>
<proteinExistence type="predicted"/>
<feature type="transmembrane region" description="Helical" evidence="2">
    <location>
        <begin position="61"/>
        <end position="81"/>
    </location>
</feature>
<sequence length="368" mass="39035">MASRYRAVALLFALPPLTAEVLSGYSGHATPLGVVTAVLIAGPLYGAVAVLIREAAVRTGLGWVSILLVCGAFGMVQAGLIDQSLLDQEHFADSPYWAGRATEVPGVGIDISQLLVFVGGHAMVTFGAPIALVEGIFARSAAQPWLRRPGLAVFGLLYLGAASLFCYELVVVPGLVGSPVRLAGVSAVVVVLVVVAFALPRRPHRWPTSARFDADGPGKWRDRAPHPTLVGSLTVLSVGTHMVLRAPEPLLGPLAWVWVAASVAPLTLLAYALHRWSRRRMWRRAHLLAVAFAPLICTALLAFAVPPVHDGNWPPKLISNTAALLILLVAWLCASRITPPSREQQAATITPTAATGGHRFANEGEDRS</sequence>
<evidence type="ECO:0000256" key="2">
    <source>
        <dbReference type="SAM" id="Phobius"/>
    </source>
</evidence>
<dbReference type="EMBL" id="CP003876">
    <property type="protein sequence ID" value="AFU04692.1"/>
    <property type="molecule type" value="Genomic_DNA"/>
</dbReference>
<feature type="transmembrane region" description="Helical" evidence="2">
    <location>
        <begin position="150"/>
        <end position="170"/>
    </location>
</feature>
<feature type="transmembrane region" description="Helical" evidence="2">
    <location>
        <begin position="182"/>
        <end position="199"/>
    </location>
</feature>
<gene>
    <name evidence="3" type="ORF">O3I_033715</name>
</gene>